<reference evidence="4 5" key="1">
    <citation type="submission" date="2016-05" db="EMBL/GenBank/DDBJ databases">
        <title>A degradative enzymes factory behind the ericoid mycorrhizal symbiosis.</title>
        <authorList>
            <consortium name="DOE Joint Genome Institute"/>
            <person name="Martino E."/>
            <person name="Morin E."/>
            <person name="Grelet G."/>
            <person name="Kuo A."/>
            <person name="Kohler A."/>
            <person name="Daghino S."/>
            <person name="Barry K."/>
            <person name="Choi C."/>
            <person name="Cichocki N."/>
            <person name="Clum A."/>
            <person name="Copeland A."/>
            <person name="Hainaut M."/>
            <person name="Haridas S."/>
            <person name="Labutti K."/>
            <person name="Lindquist E."/>
            <person name="Lipzen A."/>
            <person name="Khouja H.-R."/>
            <person name="Murat C."/>
            <person name="Ohm R."/>
            <person name="Olson A."/>
            <person name="Spatafora J."/>
            <person name="Veneault-Fourrey C."/>
            <person name="Henrissat B."/>
            <person name="Grigoriev I."/>
            <person name="Martin F."/>
            <person name="Perotto S."/>
        </authorList>
    </citation>
    <scope>NUCLEOTIDE SEQUENCE [LARGE SCALE GENOMIC DNA]</scope>
    <source>
        <strain evidence="4 5">UAMH 7357</strain>
    </source>
</reference>
<dbReference type="SUPFAM" id="SSF56601">
    <property type="entry name" value="beta-lactamase/transpeptidase-like"/>
    <property type="match status" value="1"/>
</dbReference>
<dbReference type="AlphaFoldDB" id="A0A2J6QFG5"/>
<dbReference type="OrthoDB" id="5946976at2759"/>
<evidence type="ECO:0000313" key="4">
    <source>
        <dbReference type="EMBL" id="PMD24978.1"/>
    </source>
</evidence>
<dbReference type="InterPro" id="IPR021860">
    <property type="entry name" value="Peptidase_S12_Pab87-rel_C"/>
</dbReference>
<dbReference type="STRING" id="1745343.A0A2J6QFG5"/>
<dbReference type="InterPro" id="IPR050491">
    <property type="entry name" value="AmpC-like"/>
</dbReference>
<dbReference type="EMBL" id="KZ613471">
    <property type="protein sequence ID" value="PMD24978.1"/>
    <property type="molecule type" value="Genomic_DNA"/>
</dbReference>
<organism evidence="4 5">
    <name type="scientific">Hyaloscypha hepaticicola</name>
    <dbReference type="NCBI Taxonomy" id="2082293"/>
    <lineage>
        <taxon>Eukaryota</taxon>
        <taxon>Fungi</taxon>
        <taxon>Dikarya</taxon>
        <taxon>Ascomycota</taxon>
        <taxon>Pezizomycotina</taxon>
        <taxon>Leotiomycetes</taxon>
        <taxon>Helotiales</taxon>
        <taxon>Hyaloscyphaceae</taxon>
        <taxon>Hyaloscypha</taxon>
    </lineage>
</organism>
<dbReference type="Pfam" id="PF11954">
    <property type="entry name" value="DUF3471"/>
    <property type="match status" value="1"/>
</dbReference>
<dbReference type="PANTHER" id="PTHR46825">
    <property type="entry name" value="D-ALANYL-D-ALANINE-CARBOXYPEPTIDASE/ENDOPEPTIDASE AMPH"/>
    <property type="match status" value="1"/>
</dbReference>
<evidence type="ECO:0000256" key="1">
    <source>
        <dbReference type="ARBA" id="ARBA00038215"/>
    </source>
</evidence>
<dbReference type="Gene3D" id="3.40.710.10">
    <property type="entry name" value="DD-peptidase/beta-lactamase superfamily"/>
    <property type="match status" value="1"/>
</dbReference>
<dbReference type="InterPro" id="IPR001466">
    <property type="entry name" value="Beta-lactam-related"/>
</dbReference>
<dbReference type="InterPro" id="IPR012338">
    <property type="entry name" value="Beta-lactam/transpept-like"/>
</dbReference>
<dbReference type="PANTHER" id="PTHR46825:SF9">
    <property type="entry name" value="BETA-LACTAMASE-RELATED DOMAIN-CONTAINING PROTEIN"/>
    <property type="match status" value="1"/>
</dbReference>
<evidence type="ECO:0000259" key="3">
    <source>
        <dbReference type="Pfam" id="PF11954"/>
    </source>
</evidence>
<sequence length="503" mass="57305">MASTNKYIQNGKFTEAFDSLVTQSIEHWKVPGLSIAVIQDENVCAKGYGFAKDCEVPVTTETLFNCASMSKAFTAAAISLLVDDEKKYPDVQWNAPVSSLIRDDFVLSDSRYTEQVTVEDILSHRSGLPDHDDACLGVFAKEPDTPQSVTRKLRHLPMNQPLRTKWQYSNVMYTAACHLVEVLTGQLIGDFLRQRIWEHLEMHDTFYGLSDLQEHQGTDNLSRGYRWDEESNQYVEILWPDQPEGRGAGEMISTVHDYTKFLKCMIHQTGPISPTGHKELVKPRMIALGEEETRPYMSSNCYALGWNVENYHGETVINHGGGTNGFRCNMMYLPRLKFGIVVFGNCNTAYIPNEKISWALVDEFLGIPLEKQFDWDAAGEEDLAKEHLKTVEELYPNLPEVQIPLALPLDTYAGEYTHAGYGTMVVQCEDGKLQVDATDRTWRFKLSLEHVSGEFFVAEKFDVDNHYKDRIRAEFRLGADGRPRSLGLELAREILDEMIWFQR</sequence>
<evidence type="ECO:0000259" key="2">
    <source>
        <dbReference type="Pfam" id="PF00144"/>
    </source>
</evidence>
<dbReference type="Gene3D" id="2.40.128.600">
    <property type="match status" value="1"/>
</dbReference>
<evidence type="ECO:0000313" key="5">
    <source>
        <dbReference type="Proteomes" id="UP000235672"/>
    </source>
</evidence>
<name>A0A2J6QFG5_9HELO</name>
<dbReference type="Pfam" id="PF00144">
    <property type="entry name" value="Beta-lactamase"/>
    <property type="match status" value="1"/>
</dbReference>
<dbReference type="Proteomes" id="UP000235672">
    <property type="component" value="Unassembled WGS sequence"/>
</dbReference>
<feature type="domain" description="Peptidase S12 Pab87-related C-terminal" evidence="3">
    <location>
        <begin position="400"/>
        <end position="503"/>
    </location>
</feature>
<feature type="domain" description="Beta-lactamase-related" evidence="2">
    <location>
        <begin position="17"/>
        <end position="348"/>
    </location>
</feature>
<gene>
    <name evidence="4" type="ORF">NA56DRAFT_464394</name>
</gene>
<protein>
    <submittedName>
        <fullName evidence="4">Penicillin-binding protein</fullName>
    </submittedName>
</protein>
<accession>A0A2J6QFG5</accession>
<keyword evidence="5" id="KW-1185">Reference proteome</keyword>
<comment type="similarity">
    <text evidence="1">Belongs to the peptidase S12 family.</text>
</comment>
<proteinExistence type="inferred from homology"/>